<dbReference type="RefSeq" id="WP_073258827.1">
    <property type="nucleotide sequence ID" value="NZ_FRCS01000005.1"/>
</dbReference>
<dbReference type="OrthoDB" id="9795085at2"/>
<organism evidence="2 3">
    <name type="scientific">Cryptosporangium aurantiacum</name>
    <dbReference type="NCBI Taxonomy" id="134849"/>
    <lineage>
        <taxon>Bacteria</taxon>
        <taxon>Bacillati</taxon>
        <taxon>Actinomycetota</taxon>
        <taxon>Actinomycetes</taxon>
        <taxon>Cryptosporangiales</taxon>
        <taxon>Cryptosporangiaceae</taxon>
        <taxon>Cryptosporangium</taxon>
    </lineage>
</organism>
<evidence type="ECO:0000313" key="3">
    <source>
        <dbReference type="Proteomes" id="UP000184440"/>
    </source>
</evidence>
<name>A0A1M7QS45_9ACTN</name>
<evidence type="ECO:0000259" key="1">
    <source>
        <dbReference type="Pfam" id="PF08241"/>
    </source>
</evidence>
<dbReference type="GO" id="GO:0008757">
    <property type="term" value="F:S-adenosylmethionine-dependent methyltransferase activity"/>
    <property type="evidence" value="ECO:0007669"/>
    <property type="project" value="InterPro"/>
</dbReference>
<dbReference type="STRING" id="134849.SAMN05443668_105228"/>
<protein>
    <submittedName>
        <fullName evidence="2">Trans-aconitate methyltransferase</fullName>
    </submittedName>
</protein>
<dbReference type="AlphaFoldDB" id="A0A1M7QS45"/>
<dbReference type="Gene3D" id="3.40.50.150">
    <property type="entry name" value="Vaccinia Virus protein VP39"/>
    <property type="match status" value="1"/>
</dbReference>
<keyword evidence="3" id="KW-1185">Reference proteome</keyword>
<proteinExistence type="predicted"/>
<keyword evidence="2" id="KW-0808">Transferase</keyword>
<gene>
    <name evidence="2" type="ORF">SAMN05443668_105228</name>
</gene>
<dbReference type="InterPro" id="IPR013216">
    <property type="entry name" value="Methyltransf_11"/>
</dbReference>
<keyword evidence="2" id="KW-0489">Methyltransferase</keyword>
<feature type="domain" description="Methyltransferase type 11" evidence="1">
    <location>
        <begin position="38"/>
        <end position="128"/>
    </location>
</feature>
<dbReference type="PANTHER" id="PTHR43861:SF1">
    <property type="entry name" value="TRANS-ACONITATE 2-METHYLTRANSFERASE"/>
    <property type="match status" value="1"/>
</dbReference>
<dbReference type="EMBL" id="FRCS01000005">
    <property type="protein sequence ID" value="SHN34166.1"/>
    <property type="molecule type" value="Genomic_DNA"/>
</dbReference>
<dbReference type="GO" id="GO:0032259">
    <property type="term" value="P:methylation"/>
    <property type="evidence" value="ECO:0007669"/>
    <property type="project" value="UniProtKB-KW"/>
</dbReference>
<accession>A0A1M7QS45</accession>
<sequence length="254" mass="27693">MSTQTWDAALYDRHHGFVASYGQDLLELLAALPGERVLDLGCGTGDHVALLRSRRVAADGVDASAEMIARAGDKYPDFPYFAVADARELGAEDQYDAVFSNAVLHWVPEPERVAASVARALRPGGRFVAEFGGAGNVGTIIRAAQEVRAESGLPAAPLPWYYPTVGEYALVVEGAGLEVRSAWLFDRPTVLDGTAGLQNWVRMFATFLLDGLDEAAFFAALEERVRETLWRNGAWWADYRRLRLVAVKPGAPRG</sequence>
<dbReference type="CDD" id="cd02440">
    <property type="entry name" value="AdoMet_MTases"/>
    <property type="match status" value="1"/>
</dbReference>
<reference evidence="2 3" key="1">
    <citation type="submission" date="2016-11" db="EMBL/GenBank/DDBJ databases">
        <authorList>
            <person name="Jaros S."/>
            <person name="Januszkiewicz K."/>
            <person name="Wedrychowicz H."/>
        </authorList>
    </citation>
    <scope>NUCLEOTIDE SEQUENCE [LARGE SCALE GENOMIC DNA]</scope>
    <source>
        <strain evidence="2 3">DSM 46144</strain>
    </source>
</reference>
<dbReference type="InterPro" id="IPR029063">
    <property type="entry name" value="SAM-dependent_MTases_sf"/>
</dbReference>
<dbReference type="SUPFAM" id="SSF53335">
    <property type="entry name" value="S-adenosyl-L-methionine-dependent methyltransferases"/>
    <property type="match status" value="1"/>
</dbReference>
<dbReference type="Pfam" id="PF08241">
    <property type="entry name" value="Methyltransf_11"/>
    <property type="match status" value="1"/>
</dbReference>
<evidence type="ECO:0000313" key="2">
    <source>
        <dbReference type="EMBL" id="SHN34166.1"/>
    </source>
</evidence>
<dbReference type="PANTHER" id="PTHR43861">
    <property type="entry name" value="TRANS-ACONITATE 2-METHYLTRANSFERASE-RELATED"/>
    <property type="match status" value="1"/>
</dbReference>
<dbReference type="Proteomes" id="UP000184440">
    <property type="component" value="Unassembled WGS sequence"/>
</dbReference>